<feature type="compositionally biased region" description="Polar residues" evidence="1">
    <location>
        <begin position="944"/>
        <end position="954"/>
    </location>
</feature>
<evidence type="ECO:0000313" key="2">
    <source>
        <dbReference type="EMBL" id="VVT57879.1"/>
    </source>
</evidence>
<feature type="region of interest" description="Disordered" evidence="1">
    <location>
        <begin position="628"/>
        <end position="648"/>
    </location>
</feature>
<feature type="region of interest" description="Disordered" evidence="1">
    <location>
        <begin position="402"/>
        <end position="425"/>
    </location>
</feature>
<feature type="region of interest" description="Disordered" evidence="1">
    <location>
        <begin position="911"/>
        <end position="970"/>
    </location>
</feature>
<dbReference type="GeneID" id="43584736"/>
<evidence type="ECO:0000256" key="1">
    <source>
        <dbReference type="SAM" id="MobiDB-lite"/>
    </source>
</evidence>
<dbReference type="AlphaFoldDB" id="A0A5E8C1W2"/>
<dbReference type="OrthoDB" id="10688801at2759"/>
<accession>A0A5E8C1W2</accession>
<gene>
    <name evidence="2" type="ORF">SAPINGB_P005922</name>
</gene>
<dbReference type="Proteomes" id="UP000398389">
    <property type="component" value="Unassembled WGS sequence"/>
</dbReference>
<keyword evidence="3" id="KW-1185">Reference proteome</keyword>
<dbReference type="EMBL" id="CABVLU010000005">
    <property type="protein sequence ID" value="VVT57879.1"/>
    <property type="molecule type" value="Genomic_DNA"/>
</dbReference>
<dbReference type="RefSeq" id="XP_031856527.1">
    <property type="nucleotide sequence ID" value="XM_032000636.1"/>
</dbReference>
<evidence type="ECO:0000313" key="3">
    <source>
        <dbReference type="Proteomes" id="UP000398389"/>
    </source>
</evidence>
<feature type="region of interest" description="Disordered" evidence="1">
    <location>
        <begin position="19"/>
        <end position="38"/>
    </location>
</feature>
<sequence>MAFLPFKIPFLLPATKPVSDPQLASTEEEVESTQNSTQVSTDVPAVATTFSRPIPLKDVTTNVTSQSIKPKKKNPIVSTFVVNTTKKATTFAYKKVNSSSAFISFKLAMVDFFEHLFRLAFTITTKIVFLLRDLLINTLNILYSAVLIPLDLILIVAHSTWLHFAYRILDKKRTKLTEQDPSIIPKEEEKRRIQRQNQELADLTTTRTLFWSGKPLSIRSYFLDFMGSRINDDDNDVEGSPFIKESIIPSQLFPRHLGLDNGEIPSQINSSINPVQSSVELELNHNPARDNLTEGFKHFDSSKRQLGITQYTKFSDQLYKRRLQELPRKPLDNYRRLSQNVNTINERGQTEDALTDQEFSYEVPLFVENSGDQSLMHNSKATPSAYYKSVEPLNISQHKGFRRTGLPTVKPGTRHMSLSSMPPESKLTGDVIVKERSEADVRRPSTMQFGSGVGPSRSLSEAAAAKKKFNVNNAADEILKFSNDFKKLMSETPISPPILPSRGDESSGIDPRKQIFLPKIDMVVEEKGNDELKASESQEPTAQEEKEQKNKQIHKAIEAANNISISGTRSFYNTNNSQAVSSSTGPLDASGKGLWNNLASKMFVKTTEVAPKPNPRPRLPTLESEISMNSSVSVTDSDVGESKVKKKEEISGRKKHRRWFGEPRWVHQLADESSDDYGDVLTTGTEDNNEVETDEGKAIGAAVLSARKKREKTGGDGRTGVLREAAIKKQQHRSKVGDAAAYEEVPAVHKDQPIRWTNNQDLGTLQLPHLGVSANSSMVDLEASSGGGRLRLHSAHEYLNTEAQATVEPKQRTANEYSMLEVPILSGVVARSPDFLSMSATAITLSPEETTGRLALGHLSEDHIDSAATITLPTATAATTGEENENGDGMTRVRGAHMKLYGRRLANKLKRRAQRKEGVDESEGGGSAVESSATMLANELIEGSSGNNIETTGGESAWVDEESDAVSIEV</sequence>
<feature type="region of interest" description="Disordered" evidence="1">
    <location>
        <begin position="530"/>
        <end position="551"/>
    </location>
</feature>
<organism evidence="2 3">
    <name type="scientific">Magnusiomyces paraingens</name>
    <dbReference type="NCBI Taxonomy" id="2606893"/>
    <lineage>
        <taxon>Eukaryota</taxon>
        <taxon>Fungi</taxon>
        <taxon>Dikarya</taxon>
        <taxon>Ascomycota</taxon>
        <taxon>Saccharomycotina</taxon>
        <taxon>Dipodascomycetes</taxon>
        <taxon>Dipodascales</taxon>
        <taxon>Dipodascaceae</taxon>
        <taxon>Magnusiomyces</taxon>
    </lineage>
</organism>
<reference evidence="2 3" key="1">
    <citation type="submission" date="2019-09" db="EMBL/GenBank/DDBJ databases">
        <authorList>
            <person name="Brejova B."/>
        </authorList>
    </citation>
    <scope>NUCLEOTIDE SEQUENCE [LARGE SCALE GENOMIC DNA]</scope>
</reference>
<protein>
    <submittedName>
        <fullName evidence="2">Uncharacterized protein</fullName>
    </submittedName>
</protein>
<proteinExistence type="predicted"/>
<name>A0A5E8C1W2_9ASCO</name>